<organism evidence="3 4">
    <name type="scientific">Demequina sediminis</name>
    <dbReference type="NCBI Taxonomy" id="1930058"/>
    <lineage>
        <taxon>Bacteria</taxon>
        <taxon>Bacillati</taxon>
        <taxon>Actinomycetota</taxon>
        <taxon>Actinomycetes</taxon>
        <taxon>Micrococcales</taxon>
        <taxon>Demequinaceae</taxon>
        <taxon>Demequina</taxon>
    </lineage>
</organism>
<feature type="chain" id="PRO_5046337925" description="Peptidase S1 domain-containing protein" evidence="1">
    <location>
        <begin position="27"/>
        <end position="290"/>
    </location>
</feature>
<dbReference type="PANTHER" id="PTHR24260:SF132">
    <property type="entry name" value="PEPTIDASE S1 DOMAIN-CONTAINING PROTEIN"/>
    <property type="match status" value="1"/>
</dbReference>
<evidence type="ECO:0000313" key="3">
    <source>
        <dbReference type="EMBL" id="GAA5519446.1"/>
    </source>
</evidence>
<dbReference type="InterPro" id="IPR009003">
    <property type="entry name" value="Peptidase_S1_PA"/>
</dbReference>
<protein>
    <recommendedName>
        <fullName evidence="2">Peptidase S1 domain-containing protein</fullName>
    </recommendedName>
</protein>
<dbReference type="RefSeq" id="WP_286216634.1">
    <property type="nucleotide sequence ID" value="NZ_AP027736.1"/>
</dbReference>
<feature type="signal peptide" evidence="1">
    <location>
        <begin position="1"/>
        <end position="26"/>
    </location>
</feature>
<dbReference type="SMART" id="SM00020">
    <property type="entry name" value="Tryp_SPc"/>
    <property type="match status" value="1"/>
</dbReference>
<dbReference type="Pfam" id="PF00089">
    <property type="entry name" value="Trypsin"/>
    <property type="match status" value="1"/>
</dbReference>
<gene>
    <name evidence="3" type="ORF">Lsed01_01893</name>
</gene>
<keyword evidence="1" id="KW-0732">Signal</keyword>
<dbReference type="InterPro" id="IPR051333">
    <property type="entry name" value="CLIP_Serine_Protease"/>
</dbReference>
<name>A0ABP9WK20_9MICO</name>
<dbReference type="InterPro" id="IPR043504">
    <property type="entry name" value="Peptidase_S1_PA_chymotrypsin"/>
</dbReference>
<dbReference type="PRINTS" id="PR00722">
    <property type="entry name" value="CHYMOTRYPSIN"/>
</dbReference>
<dbReference type="InterPro" id="IPR001314">
    <property type="entry name" value="Peptidase_S1A"/>
</dbReference>
<dbReference type="PROSITE" id="PS50240">
    <property type="entry name" value="TRYPSIN_DOM"/>
    <property type="match status" value="1"/>
</dbReference>
<proteinExistence type="predicted"/>
<dbReference type="PANTHER" id="PTHR24260">
    <property type="match status" value="1"/>
</dbReference>
<dbReference type="PROSITE" id="PS00134">
    <property type="entry name" value="TRYPSIN_HIS"/>
    <property type="match status" value="1"/>
</dbReference>
<evidence type="ECO:0000259" key="2">
    <source>
        <dbReference type="PROSITE" id="PS50240"/>
    </source>
</evidence>
<dbReference type="Gene3D" id="2.40.10.10">
    <property type="entry name" value="Trypsin-like serine proteases"/>
    <property type="match status" value="1"/>
</dbReference>
<sequence>MNRRILALSTVAAVSLSATLASPASAVTDGALDGEGHPHVGMIAFYAPDETGEVYRYRCTATLVAPDVLLTAAHCTLGTVGDTIVSFESVIAEQPPSGLPEADPATGFQGDQLDAQGRTWHAGTAHTPDSYSDFTDVKNWNDFAVVVLDEPIEDITPAAVAPVGYLDQFRQPTLNKTLFTTVGYGTEVRKPDEGPQAPTPMSYPIVRRVAIEPGQKLTPQILQVNGNGNDNRGTGGTCFGDSGGPTFKDGYVVAVTSYGYTSNCRYLDGLQRVDIAGAAEFLAAYGVSVG</sequence>
<dbReference type="SUPFAM" id="SSF50494">
    <property type="entry name" value="Trypsin-like serine proteases"/>
    <property type="match status" value="1"/>
</dbReference>
<evidence type="ECO:0000256" key="1">
    <source>
        <dbReference type="SAM" id="SignalP"/>
    </source>
</evidence>
<evidence type="ECO:0000313" key="4">
    <source>
        <dbReference type="Proteomes" id="UP001426770"/>
    </source>
</evidence>
<reference evidence="3 4" key="1">
    <citation type="submission" date="2024-02" db="EMBL/GenBank/DDBJ databases">
        <title>Lysinimicrobium sediminis NBRC 112286.</title>
        <authorList>
            <person name="Ichikawa N."/>
            <person name="Katano-Makiyama Y."/>
            <person name="Hidaka K."/>
        </authorList>
    </citation>
    <scope>NUCLEOTIDE SEQUENCE [LARGE SCALE GENOMIC DNA]</scope>
    <source>
        <strain evidence="3 4">NBRC 112286</strain>
    </source>
</reference>
<dbReference type="Proteomes" id="UP001426770">
    <property type="component" value="Unassembled WGS sequence"/>
</dbReference>
<keyword evidence="4" id="KW-1185">Reference proteome</keyword>
<accession>A0ABP9WK20</accession>
<dbReference type="InterPro" id="IPR018114">
    <property type="entry name" value="TRYPSIN_HIS"/>
</dbReference>
<feature type="domain" description="Peptidase S1" evidence="2">
    <location>
        <begin position="27"/>
        <end position="275"/>
    </location>
</feature>
<dbReference type="InterPro" id="IPR001254">
    <property type="entry name" value="Trypsin_dom"/>
</dbReference>
<comment type="caution">
    <text evidence="3">The sequence shown here is derived from an EMBL/GenBank/DDBJ whole genome shotgun (WGS) entry which is preliminary data.</text>
</comment>
<dbReference type="EMBL" id="BAABRR010000009">
    <property type="protein sequence ID" value="GAA5519446.1"/>
    <property type="molecule type" value="Genomic_DNA"/>
</dbReference>